<sequence length="170" mass="19612">MNREFNGRAPLEVAVSDLTYVRVGGKWHYVCLIIDLYNREIIGYSAGPNKTAQLVYEAFARIRYGLDQISIFHTDRGSEFKNNVIDGVIETFNIKRSLSNKGCPYDNAVAESAFKVFKTEFANQYAFDRLDYLKLMLSDYVNWYNNIRIHSSLGYLTPDAYRKLAHKKSV</sequence>
<name>H6LBS0_ACEWD</name>
<proteinExistence type="predicted"/>
<dbReference type="eggNOG" id="COG2801">
    <property type="taxonomic scope" value="Bacteria"/>
</dbReference>
<gene>
    <name evidence="2" type="primary">tnp3</name>
    <name evidence="2" type="ordered locus">Awo_c34690</name>
</gene>
<dbReference type="Proteomes" id="UP000007177">
    <property type="component" value="Chromosome"/>
</dbReference>
<accession>H6LBS0</accession>
<dbReference type="PANTHER" id="PTHR46889:SF4">
    <property type="entry name" value="TRANSPOSASE INSO FOR INSERTION SEQUENCE ELEMENT IS911B-RELATED"/>
    <property type="match status" value="1"/>
</dbReference>
<reference evidence="2 3" key="2">
    <citation type="journal article" date="2012" name="PLoS ONE">
        <title>An ancient pathway combining carbon dioxide fixation with the generation and utilization of a sodium ion gradient for ATP synthesis.</title>
        <authorList>
            <person name="Poehlein A."/>
            <person name="Schmidt S."/>
            <person name="Kaster A.K."/>
            <person name="Goenrich M."/>
            <person name="Vollmers J."/>
            <person name="Thurmer A."/>
            <person name="Bertsch J."/>
            <person name="Schuchmann K."/>
            <person name="Voigt B."/>
            <person name="Hecker M."/>
            <person name="Daniel R."/>
            <person name="Thauer R.K."/>
            <person name="Gottschalk G."/>
            <person name="Muller V."/>
        </authorList>
    </citation>
    <scope>NUCLEOTIDE SEQUENCE [LARGE SCALE GENOMIC DNA]</scope>
    <source>
        <strain evidence="3">ATCC 29683 / DSM 1030 / JCM 2381 / KCTC 1655 / WB1</strain>
    </source>
</reference>
<dbReference type="Pfam" id="PF13683">
    <property type="entry name" value="rve_3"/>
    <property type="match status" value="1"/>
</dbReference>
<dbReference type="STRING" id="931626.Awo_c34690"/>
<evidence type="ECO:0000313" key="2">
    <source>
        <dbReference type="EMBL" id="AFA50193.1"/>
    </source>
</evidence>
<evidence type="ECO:0000259" key="1">
    <source>
        <dbReference type="PROSITE" id="PS50994"/>
    </source>
</evidence>
<dbReference type="HOGENOM" id="CLU_027402_4_1_9"/>
<dbReference type="PROSITE" id="PS50994">
    <property type="entry name" value="INTEGRASE"/>
    <property type="match status" value="1"/>
</dbReference>
<dbReference type="RefSeq" id="WP_014357783.1">
    <property type="nucleotide sequence ID" value="NC_016894.1"/>
</dbReference>
<dbReference type="KEGG" id="awo:Awo_c34690"/>
<dbReference type="InterPro" id="IPR048020">
    <property type="entry name" value="Transpos_IS3"/>
</dbReference>
<organism evidence="2 3">
    <name type="scientific">Acetobacterium woodii (strain ATCC 29683 / DSM 1030 / JCM 2381 / KCTC 1655 / WB1)</name>
    <dbReference type="NCBI Taxonomy" id="931626"/>
    <lineage>
        <taxon>Bacteria</taxon>
        <taxon>Bacillati</taxon>
        <taxon>Bacillota</taxon>
        <taxon>Clostridia</taxon>
        <taxon>Eubacteriales</taxon>
        <taxon>Eubacteriaceae</taxon>
        <taxon>Acetobacterium</taxon>
    </lineage>
</organism>
<dbReference type="InterPro" id="IPR012337">
    <property type="entry name" value="RNaseH-like_sf"/>
</dbReference>
<dbReference type="NCBIfam" id="NF033516">
    <property type="entry name" value="transpos_IS3"/>
    <property type="match status" value="1"/>
</dbReference>
<feature type="domain" description="Integrase catalytic" evidence="1">
    <location>
        <begin position="6"/>
        <end position="166"/>
    </location>
</feature>
<dbReference type="PANTHER" id="PTHR46889">
    <property type="entry name" value="TRANSPOSASE INSF FOR INSERTION SEQUENCE IS3B-RELATED"/>
    <property type="match status" value="1"/>
</dbReference>
<evidence type="ECO:0000313" key="3">
    <source>
        <dbReference type="Proteomes" id="UP000007177"/>
    </source>
</evidence>
<dbReference type="GO" id="GO:0015074">
    <property type="term" value="P:DNA integration"/>
    <property type="evidence" value="ECO:0007669"/>
    <property type="project" value="InterPro"/>
</dbReference>
<dbReference type="Gene3D" id="3.30.420.10">
    <property type="entry name" value="Ribonuclease H-like superfamily/Ribonuclease H"/>
    <property type="match status" value="1"/>
</dbReference>
<dbReference type="EMBL" id="CP002987">
    <property type="protein sequence ID" value="AFA50193.1"/>
    <property type="molecule type" value="Genomic_DNA"/>
</dbReference>
<protein>
    <submittedName>
        <fullName evidence="2">Transposase Tnp3</fullName>
    </submittedName>
</protein>
<dbReference type="SUPFAM" id="SSF53098">
    <property type="entry name" value="Ribonuclease H-like"/>
    <property type="match status" value="1"/>
</dbReference>
<dbReference type="InterPro" id="IPR050900">
    <property type="entry name" value="Transposase_IS3/IS150/IS904"/>
</dbReference>
<dbReference type="AlphaFoldDB" id="H6LBS0"/>
<dbReference type="GO" id="GO:0003676">
    <property type="term" value="F:nucleic acid binding"/>
    <property type="evidence" value="ECO:0007669"/>
    <property type="project" value="InterPro"/>
</dbReference>
<dbReference type="InterPro" id="IPR036397">
    <property type="entry name" value="RNaseH_sf"/>
</dbReference>
<reference evidence="3" key="1">
    <citation type="submission" date="2011-07" db="EMBL/GenBank/DDBJ databases">
        <title>Complete genome sequence of Acetobacterium woodii.</title>
        <authorList>
            <person name="Poehlein A."/>
            <person name="Schmidt S."/>
            <person name="Kaster A.-K."/>
            <person name="Goenrich M."/>
            <person name="Vollmers J."/>
            <person name="Thuermer A."/>
            <person name="Gottschalk G."/>
            <person name="Thauer R.K."/>
            <person name="Daniel R."/>
            <person name="Mueller V."/>
        </authorList>
    </citation>
    <scope>NUCLEOTIDE SEQUENCE [LARGE SCALE GENOMIC DNA]</scope>
    <source>
        <strain evidence="3">ATCC 29683 / DSM 1030 / JCM 2381 / KCTC 1655 / WB1</strain>
    </source>
</reference>
<dbReference type="InterPro" id="IPR001584">
    <property type="entry name" value="Integrase_cat-core"/>
</dbReference>
<dbReference type="OrthoDB" id="9813957at2"/>
<keyword evidence="3" id="KW-1185">Reference proteome</keyword>